<evidence type="ECO:0000313" key="2">
    <source>
        <dbReference type="EMBL" id="AOV60421.1"/>
    </source>
</evidence>
<dbReference type="Proteomes" id="UP000202784">
    <property type="component" value="Segment"/>
</dbReference>
<proteinExistence type="predicted"/>
<dbReference type="EMBL" id="KU686205">
    <property type="protein sequence ID" value="AOV60421.1"/>
    <property type="molecule type" value="Genomic_DNA"/>
</dbReference>
<dbReference type="KEGG" id="vg:30307632"/>
<accession>A0A1D8KP42</accession>
<evidence type="ECO:0000313" key="1">
    <source>
        <dbReference type="EMBL" id="AOV60194.1"/>
    </source>
</evidence>
<evidence type="ECO:0000313" key="5">
    <source>
        <dbReference type="Proteomes" id="UP000240393"/>
    </source>
</evidence>
<dbReference type="Proteomes" id="UP000240393">
    <property type="component" value="Segment"/>
</dbReference>
<organism evidence="2 6">
    <name type="scientific">Synechococcus phage S-CAM9</name>
    <dbReference type="NCBI Taxonomy" id="1883369"/>
    <lineage>
        <taxon>Viruses</taxon>
        <taxon>Duplodnaviria</taxon>
        <taxon>Heunggongvirae</taxon>
        <taxon>Uroviricota</taxon>
        <taxon>Caudoviricetes</taxon>
        <taxon>Pantevenvirales</taxon>
        <taxon>Kyanoviridae</taxon>
        <taxon>Kanaloavirus</taxon>
        <taxon>Kanaloavirus scam9</taxon>
    </lineage>
</organism>
<dbReference type="EMBL" id="KU686204">
    <property type="protein sequence ID" value="AOV60194.1"/>
    <property type="molecule type" value="Genomic_DNA"/>
</dbReference>
<gene>
    <name evidence="3" type="ORF">N161109_047</name>
    <name evidence="1" type="ORF">S050808_048</name>
    <name evidence="2" type="ORF">S820908_047</name>
</gene>
<evidence type="ECO:0000313" key="4">
    <source>
        <dbReference type="Proteomes" id="UP000202784"/>
    </source>
</evidence>
<dbReference type="OrthoDB" id="39938at10239"/>
<protein>
    <submittedName>
        <fullName evidence="2">Uncharacterized protein</fullName>
    </submittedName>
</protein>
<name>A0A1D8KP42_9CAUD</name>
<dbReference type="RefSeq" id="YP_009322482.1">
    <property type="nucleotide sequence ID" value="NC_031922.1"/>
</dbReference>
<dbReference type="GeneID" id="30307632"/>
<sequence length="79" mass="9284">MIIADETRTINGMDHTVTTVDGMDRVQINNRLHYINVEMDKLKQTQMALLQMRDAIDYECERREEEESGKDLFTEMFGV</sequence>
<evidence type="ECO:0000313" key="3">
    <source>
        <dbReference type="EMBL" id="AOV60649.1"/>
    </source>
</evidence>
<dbReference type="EMBL" id="KU686206">
    <property type="protein sequence ID" value="AOV60649.1"/>
    <property type="molecule type" value="Genomic_DNA"/>
</dbReference>
<evidence type="ECO:0000313" key="6">
    <source>
        <dbReference type="Proteomes" id="UP000241903"/>
    </source>
</evidence>
<reference evidence="4 5" key="1">
    <citation type="journal article" date="2016" name="Virology">
        <title>The genomic content and context of auxiliary metabolic genes in marine cyanomyoviruses.</title>
        <authorList>
            <person name="Crummett L.T."/>
            <person name="Puxty R.J."/>
            <person name="Weihe C."/>
            <person name="Marston M.F."/>
            <person name="Martiny J.B."/>
        </authorList>
    </citation>
    <scope>NUCLEOTIDE SEQUENCE [LARGE SCALE GENOMIC DNA]</scope>
    <source>
        <strain evidence="1">0808SB05</strain>
        <strain evidence="2">0908SB82</strain>
        <strain evidence="3">1109NB16</strain>
    </source>
</reference>
<dbReference type="Proteomes" id="UP000241903">
    <property type="component" value="Segment"/>
</dbReference>
<keyword evidence="4" id="KW-1185">Reference proteome</keyword>